<dbReference type="InterPro" id="IPR008767">
    <property type="entry name" value="Phage_SPP1_head-tail_adaptor"/>
</dbReference>
<sequence>MKMKTYDVSRMKHRCQFGVYGNGEMNPNTGAFVSQFVPQFSLWFGEYSQTINQQITLTGDNLTDTKMIVVRHNEQVNRQQLVKIGDTIYRVNNVAGDDETNSFDVITLVRYQKHG</sequence>
<dbReference type="NCBIfam" id="TIGR01563">
    <property type="entry name" value="gp16_SPP1"/>
    <property type="match status" value="1"/>
</dbReference>
<name>A0AAJ5KC13_LEVBR</name>
<evidence type="ECO:0000313" key="2">
    <source>
        <dbReference type="Proteomes" id="UP000785759"/>
    </source>
</evidence>
<organism evidence="1 2">
    <name type="scientific">Levilactobacillus brevis</name>
    <name type="common">Lactobacillus brevis</name>
    <dbReference type="NCBI Taxonomy" id="1580"/>
    <lineage>
        <taxon>Bacteria</taxon>
        <taxon>Bacillati</taxon>
        <taxon>Bacillota</taxon>
        <taxon>Bacilli</taxon>
        <taxon>Lactobacillales</taxon>
        <taxon>Lactobacillaceae</taxon>
        <taxon>Levilactobacillus</taxon>
    </lineage>
</organism>
<accession>A0AAJ5KC13</accession>
<proteinExistence type="predicted"/>
<dbReference type="EMBL" id="QFDK01000001">
    <property type="protein sequence ID" value="TOZ06001.1"/>
    <property type="molecule type" value="Genomic_DNA"/>
</dbReference>
<comment type="caution">
    <text evidence="1">The sequence shown here is derived from an EMBL/GenBank/DDBJ whole genome shotgun (WGS) entry which is preliminary data.</text>
</comment>
<dbReference type="Pfam" id="PF05521">
    <property type="entry name" value="Phage_HCP"/>
    <property type="match status" value="1"/>
</dbReference>
<dbReference type="Proteomes" id="UP000785759">
    <property type="component" value="Unassembled WGS sequence"/>
</dbReference>
<evidence type="ECO:0000313" key="1">
    <source>
        <dbReference type="EMBL" id="TOZ06001.1"/>
    </source>
</evidence>
<reference evidence="1" key="1">
    <citation type="submission" date="2018-05" db="EMBL/GenBank/DDBJ databases">
        <title>Genome Comparison of Lactic Acid Bacteria Isolated from non-Wheat Sourdough.</title>
        <authorList>
            <person name="Rice T."/>
            <person name="Axel C."/>
            <person name="Lynch K.M."/>
            <person name="Benz C."/>
            <person name="Arendt E.K."/>
            <person name="Coffey A."/>
        </authorList>
    </citation>
    <scope>NUCLEOTIDE SEQUENCE</scope>
    <source>
        <strain evidence="1">TR055</strain>
    </source>
</reference>
<protein>
    <submittedName>
        <fullName evidence="1">Head-tail adaptor protein</fullName>
    </submittedName>
</protein>
<gene>
    <name evidence="1" type="ORF">DIS17_00720</name>
</gene>
<dbReference type="AlphaFoldDB" id="A0AAJ5KC13"/>